<proteinExistence type="predicted"/>
<gene>
    <name evidence="1" type="ORF">E2C01_042494</name>
</gene>
<protein>
    <submittedName>
        <fullName evidence="1">Uncharacterized protein</fullName>
    </submittedName>
</protein>
<accession>A0A5B7FQD7</accession>
<keyword evidence="2" id="KW-1185">Reference proteome</keyword>
<dbReference type="AlphaFoldDB" id="A0A5B7FQD7"/>
<evidence type="ECO:0000313" key="1">
    <source>
        <dbReference type="EMBL" id="MPC48712.1"/>
    </source>
</evidence>
<reference evidence="1 2" key="1">
    <citation type="submission" date="2019-05" db="EMBL/GenBank/DDBJ databases">
        <title>Another draft genome of Portunus trituberculatus and its Hox gene families provides insights of decapod evolution.</title>
        <authorList>
            <person name="Jeong J.-H."/>
            <person name="Song I."/>
            <person name="Kim S."/>
            <person name="Choi T."/>
            <person name="Kim D."/>
            <person name="Ryu S."/>
            <person name="Kim W."/>
        </authorList>
    </citation>
    <scope>NUCLEOTIDE SEQUENCE [LARGE SCALE GENOMIC DNA]</scope>
    <source>
        <tissue evidence="1">Muscle</tissue>
    </source>
</reference>
<sequence>MTQRPTYVSLDHIYVFTIALTACCSDKRGKAYQADSLEKADEKKSSILTSRSNSGQCREAAAGIVDSVETRSKLMWNWRSEHLTDYW</sequence>
<dbReference type="Proteomes" id="UP000324222">
    <property type="component" value="Unassembled WGS sequence"/>
</dbReference>
<organism evidence="1 2">
    <name type="scientific">Portunus trituberculatus</name>
    <name type="common">Swimming crab</name>
    <name type="synonym">Neptunus trituberculatus</name>
    <dbReference type="NCBI Taxonomy" id="210409"/>
    <lineage>
        <taxon>Eukaryota</taxon>
        <taxon>Metazoa</taxon>
        <taxon>Ecdysozoa</taxon>
        <taxon>Arthropoda</taxon>
        <taxon>Crustacea</taxon>
        <taxon>Multicrustacea</taxon>
        <taxon>Malacostraca</taxon>
        <taxon>Eumalacostraca</taxon>
        <taxon>Eucarida</taxon>
        <taxon>Decapoda</taxon>
        <taxon>Pleocyemata</taxon>
        <taxon>Brachyura</taxon>
        <taxon>Eubrachyura</taxon>
        <taxon>Portunoidea</taxon>
        <taxon>Portunidae</taxon>
        <taxon>Portuninae</taxon>
        <taxon>Portunus</taxon>
    </lineage>
</organism>
<name>A0A5B7FQD7_PORTR</name>
<dbReference type="EMBL" id="VSRR010008430">
    <property type="protein sequence ID" value="MPC48712.1"/>
    <property type="molecule type" value="Genomic_DNA"/>
</dbReference>
<comment type="caution">
    <text evidence="1">The sequence shown here is derived from an EMBL/GenBank/DDBJ whole genome shotgun (WGS) entry which is preliminary data.</text>
</comment>
<evidence type="ECO:0000313" key="2">
    <source>
        <dbReference type="Proteomes" id="UP000324222"/>
    </source>
</evidence>
<dbReference type="PROSITE" id="PS51257">
    <property type="entry name" value="PROKAR_LIPOPROTEIN"/>
    <property type="match status" value="1"/>
</dbReference>